<evidence type="ECO:0000256" key="3">
    <source>
        <dbReference type="ARBA" id="ARBA00023002"/>
    </source>
</evidence>
<organism evidence="4 5">
    <name type="scientific">Xylaria bambusicola</name>
    <dbReference type="NCBI Taxonomy" id="326684"/>
    <lineage>
        <taxon>Eukaryota</taxon>
        <taxon>Fungi</taxon>
        <taxon>Dikarya</taxon>
        <taxon>Ascomycota</taxon>
        <taxon>Pezizomycotina</taxon>
        <taxon>Sordariomycetes</taxon>
        <taxon>Xylariomycetidae</taxon>
        <taxon>Xylariales</taxon>
        <taxon>Xylariaceae</taxon>
        <taxon>Xylaria</taxon>
    </lineage>
</organism>
<gene>
    <name evidence="4" type="ORF">RRF57_006209</name>
</gene>
<protein>
    <submittedName>
        <fullName evidence="4">Uncharacterized protein</fullName>
    </submittedName>
</protein>
<evidence type="ECO:0000256" key="2">
    <source>
        <dbReference type="ARBA" id="ARBA00022857"/>
    </source>
</evidence>
<evidence type="ECO:0000313" key="5">
    <source>
        <dbReference type="Proteomes" id="UP001305414"/>
    </source>
</evidence>
<dbReference type="Pfam" id="PF13561">
    <property type="entry name" value="adh_short_C2"/>
    <property type="match status" value="1"/>
</dbReference>
<dbReference type="InterPro" id="IPR002347">
    <property type="entry name" value="SDR_fam"/>
</dbReference>
<keyword evidence="2" id="KW-0521">NADP</keyword>
<dbReference type="InterPro" id="IPR020904">
    <property type="entry name" value="Sc_DH/Rdtase_CS"/>
</dbReference>
<sequence length="233" mass="24929">MDTARHVASECMEVGCNSAFRSEAIFMDITDERSVDAALSQTILLFGRIDHCVVTAGVGLTGATEIANMDIAEFKRIIDINLTGSFIATRAVSACMILQAAQTTDIEKGATTRGTIVLMGSGQSFVPFEGMTHYTVAKHGVLGLTKNAAMDNVKHGIRVNCVCPSWVETPMVERLNAGTPGLEEKIKQAVPMGRMAHPEEIADAIVFLSSPRSSYVTGSSFVVDGGTMLQLRL</sequence>
<dbReference type="EMBL" id="JAWHQM010000016">
    <property type="protein sequence ID" value="KAK5630494.1"/>
    <property type="molecule type" value="Genomic_DNA"/>
</dbReference>
<dbReference type="SUPFAM" id="SSF51735">
    <property type="entry name" value="NAD(P)-binding Rossmann-fold domains"/>
    <property type="match status" value="1"/>
</dbReference>
<dbReference type="GO" id="GO:0016491">
    <property type="term" value="F:oxidoreductase activity"/>
    <property type="evidence" value="ECO:0007669"/>
    <property type="project" value="UniProtKB-KW"/>
</dbReference>
<dbReference type="PRINTS" id="PR00081">
    <property type="entry name" value="GDHRDH"/>
</dbReference>
<proteinExistence type="inferred from homology"/>
<dbReference type="Proteomes" id="UP001305414">
    <property type="component" value="Unassembled WGS sequence"/>
</dbReference>
<keyword evidence="5" id="KW-1185">Reference proteome</keyword>
<comment type="similarity">
    <text evidence="1">Belongs to the short-chain dehydrogenases/reductases (SDR) family.</text>
</comment>
<name>A0AAN7US51_9PEZI</name>
<reference evidence="4 5" key="1">
    <citation type="submission" date="2023-10" db="EMBL/GenBank/DDBJ databases">
        <title>Draft genome sequence of Xylaria bambusicola isolate GMP-LS, the root and basal stem rot pathogen of sugarcane in Indonesia.</title>
        <authorList>
            <person name="Selvaraj P."/>
            <person name="Muralishankar V."/>
            <person name="Muruganantham S."/>
            <person name="Sp S."/>
            <person name="Haryani S."/>
            <person name="Lau K.J.X."/>
            <person name="Naqvi N.I."/>
        </authorList>
    </citation>
    <scope>NUCLEOTIDE SEQUENCE [LARGE SCALE GENOMIC DNA]</scope>
    <source>
        <strain evidence="4">GMP-LS</strain>
    </source>
</reference>
<dbReference type="PROSITE" id="PS00061">
    <property type="entry name" value="ADH_SHORT"/>
    <property type="match status" value="1"/>
</dbReference>
<keyword evidence="3" id="KW-0560">Oxidoreductase</keyword>
<dbReference type="PANTHER" id="PTHR24321">
    <property type="entry name" value="DEHYDROGENASES, SHORT CHAIN"/>
    <property type="match status" value="1"/>
</dbReference>
<evidence type="ECO:0000256" key="1">
    <source>
        <dbReference type="ARBA" id="ARBA00006484"/>
    </source>
</evidence>
<accession>A0AAN7US51</accession>
<dbReference type="CDD" id="cd05233">
    <property type="entry name" value="SDR_c"/>
    <property type="match status" value="1"/>
</dbReference>
<dbReference type="PANTHER" id="PTHR24321:SF12">
    <property type="entry name" value="SHORT-CHAIN DEHYDROGENASE_REDUCTASE FAMILY, PUTATIVE (AFU_ORTHOLOGUE AFUA_5G14340)-RELATED"/>
    <property type="match status" value="1"/>
</dbReference>
<dbReference type="InterPro" id="IPR036291">
    <property type="entry name" value="NAD(P)-bd_dom_sf"/>
</dbReference>
<comment type="caution">
    <text evidence="4">The sequence shown here is derived from an EMBL/GenBank/DDBJ whole genome shotgun (WGS) entry which is preliminary data.</text>
</comment>
<evidence type="ECO:0000313" key="4">
    <source>
        <dbReference type="EMBL" id="KAK5630494.1"/>
    </source>
</evidence>
<dbReference type="Gene3D" id="3.40.50.720">
    <property type="entry name" value="NAD(P)-binding Rossmann-like Domain"/>
    <property type="match status" value="1"/>
</dbReference>
<dbReference type="AlphaFoldDB" id="A0AAN7US51"/>